<dbReference type="InterPro" id="IPR011146">
    <property type="entry name" value="HIT-like"/>
</dbReference>
<feature type="short sequence motif" description="Histidine triad motif" evidence="2 3">
    <location>
        <begin position="98"/>
        <end position="102"/>
    </location>
</feature>
<dbReference type="PANTHER" id="PTHR23089">
    <property type="entry name" value="HISTIDINE TRIAD HIT PROTEIN"/>
    <property type="match status" value="1"/>
</dbReference>
<dbReference type="PROSITE" id="PS51084">
    <property type="entry name" value="HIT_2"/>
    <property type="match status" value="1"/>
</dbReference>
<dbReference type="RefSeq" id="WP_184312436.1">
    <property type="nucleotide sequence ID" value="NZ_JACHEN010000030.1"/>
</dbReference>
<sequence>MSDCIFCKIAIKEIPANVVYEDEYILAFYDIQPAAPSHVLIIPKEHIPSMAQVEERHKELLGHIHLAIQSIAERLGIQESGYRIVNNCGEQGGQTVHHLHFHLLGGRPMKWPPG</sequence>
<protein>
    <submittedName>
        <fullName evidence="5">Histidine triad (HIT) family protein</fullName>
    </submittedName>
</protein>
<dbReference type="InterPro" id="IPR019808">
    <property type="entry name" value="Histidine_triad_CS"/>
</dbReference>
<evidence type="ECO:0000256" key="1">
    <source>
        <dbReference type="PIRSR" id="PIRSR601310-1"/>
    </source>
</evidence>
<accession>A0A841L477</accession>
<evidence type="ECO:0000313" key="6">
    <source>
        <dbReference type="Proteomes" id="UP000579281"/>
    </source>
</evidence>
<feature type="active site" description="Tele-AMP-histidine intermediate" evidence="1">
    <location>
        <position position="100"/>
    </location>
</feature>
<name>A0A841L477_9FIRM</name>
<evidence type="ECO:0000256" key="3">
    <source>
        <dbReference type="PROSITE-ProRule" id="PRU00464"/>
    </source>
</evidence>
<dbReference type="CDD" id="cd01276">
    <property type="entry name" value="PKCI_related"/>
    <property type="match status" value="1"/>
</dbReference>
<dbReference type="EMBL" id="JACHEN010000030">
    <property type="protein sequence ID" value="MBB6217932.1"/>
    <property type="molecule type" value="Genomic_DNA"/>
</dbReference>
<organism evidence="5 6">
    <name type="scientific">Anaerosolibacter carboniphilus</name>
    <dbReference type="NCBI Taxonomy" id="1417629"/>
    <lineage>
        <taxon>Bacteria</taxon>
        <taxon>Bacillati</taxon>
        <taxon>Bacillota</taxon>
        <taxon>Clostridia</taxon>
        <taxon>Peptostreptococcales</taxon>
        <taxon>Thermotaleaceae</taxon>
        <taxon>Anaerosolibacter</taxon>
    </lineage>
</organism>
<evidence type="ECO:0000313" key="5">
    <source>
        <dbReference type="EMBL" id="MBB6217932.1"/>
    </source>
</evidence>
<dbReference type="PROSITE" id="PS00892">
    <property type="entry name" value="HIT_1"/>
    <property type="match status" value="1"/>
</dbReference>
<feature type="domain" description="HIT" evidence="4">
    <location>
        <begin position="5"/>
        <end position="114"/>
    </location>
</feature>
<dbReference type="InterPro" id="IPR001310">
    <property type="entry name" value="Histidine_triad_HIT"/>
</dbReference>
<evidence type="ECO:0000259" key="4">
    <source>
        <dbReference type="PROSITE" id="PS51084"/>
    </source>
</evidence>
<dbReference type="Proteomes" id="UP000579281">
    <property type="component" value="Unassembled WGS sequence"/>
</dbReference>
<dbReference type="GO" id="GO:0003824">
    <property type="term" value="F:catalytic activity"/>
    <property type="evidence" value="ECO:0007669"/>
    <property type="project" value="InterPro"/>
</dbReference>
<comment type="caution">
    <text evidence="5">The sequence shown here is derived from an EMBL/GenBank/DDBJ whole genome shotgun (WGS) entry which is preliminary data.</text>
</comment>
<keyword evidence="6" id="KW-1185">Reference proteome</keyword>
<proteinExistence type="predicted"/>
<dbReference type="Pfam" id="PF01230">
    <property type="entry name" value="HIT"/>
    <property type="match status" value="1"/>
</dbReference>
<evidence type="ECO:0000256" key="2">
    <source>
        <dbReference type="PIRSR" id="PIRSR601310-3"/>
    </source>
</evidence>
<dbReference type="SUPFAM" id="SSF54197">
    <property type="entry name" value="HIT-like"/>
    <property type="match status" value="1"/>
</dbReference>
<dbReference type="Gene3D" id="3.30.428.10">
    <property type="entry name" value="HIT-like"/>
    <property type="match status" value="1"/>
</dbReference>
<gene>
    <name evidence="5" type="ORF">HNQ80_004068</name>
</gene>
<dbReference type="InterPro" id="IPR036265">
    <property type="entry name" value="HIT-like_sf"/>
</dbReference>
<dbReference type="AlphaFoldDB" id="A0A841L477"/>
<dbReference type="PRINTS" id="PR00332">
    <property type="entry name" value="HISTRIAD"/>
</dbReference>
<reference evidence="5 6" key="1">
    <citation type="submission" date="2020-08" db="EMBL/GenBank/DDBJ databases">
        <title>Genomic Encyclopedia of Type Strains, Phase IV (KMG-IV): sequencing the most valuable type-strain genomes for metagenomic binning, comparative biology and taxonomic classification.</title>
        <authorList>
            <person name="Goeker M."/>
        </authorList>
    </citation>
    <scope>NUCLEOTIDE SEQUENCE [LARGE SCALE GENOMIC DNA]</scope>
    <source>
        <strain evidence="5 6">DSM 103526</strain>
    </source>
</reference>